<dbReference type="AlphaFoldDB" id="A0A5B7E603"/>
<feature type="compositionally biased region" description="Low complexity" evidence="1">
    <location>
        <begin position="27"/>
        <end position="48"/>
    </location>
</feature>
<reference evidence="2 3" key="1">
    <citation type="submission" date="2019-05" db="EMBL/GenBank/DDBJ databases">
        <title>Another draft genome of Portunus trituberculatus and its Hox gene families provides insights of decapod evolution.</title>
        <authorList>
            <person name="Jeong J.-H."/>
            <person name="Song I."/>
            <person name="Kim S."/>
            <person name="Choi T."/>
            <person name="Kim D."/>
            <person name="Ryu S."/>
            <person name="Kim W."/>
        </authorList>
    </citation>
    <scope>NUCLEOTIDE SEQUENCE [LARGE SCALE GENOMIC DNA]</scope>
    <source>
        <tissue evidence="2">Muscle</tissue>
    </source>
</reference>
<evidence type="ECO:0000313" key="3">
    <source>
        <dbReference type="Proteomes" id="UP000324222"/>
    </source>
</evidence>
<feature type="region of interest" description="Disordered" evidence="1">
    <location>
        <begin position="24"/>
        <end position="57"/>
    </location>
</feature>
<gene>
    <name evidence="2" type="ORF">E2C01_021410</name>
</gene>
<organism evidence="2 3">
    <name type="scientific">Portunus trituberculatus</name>
    <name type="common">Swimming crab</name>
    <name type="synonym">Neptunus trituberculatus</name>
    <dbReference type="NCBI Taxonomy" id="210409"/>
    <lineage>
        <taxon>Eukaryota</taxon>
        <taxon>Metazoa</taxon>
        <taxon>Ecdysozoa</taxon>
        <taxon>Arthropoda</taxon>
        <taxon>Crustacea</taxon>
        <taxon>Multicrustacea</taxon>
        <taxon>Malacostraca</taxon>
        <taxon>Eumalacostraca</taxon>
        <taxon>Eucarida</taxon>
        <taxon>Decapoda</taxon>
        <taxon>Pleocyemata</taxon>
        <taxon>Brachyura</taxon>
        <taxon>Eubrachyura</taxon>
        <taxon>Portunoidea</taxon>
        <taxon>Portunidae</taxon>
        <taxon>Portuninae</taxon>
        <taxon>Portunus</taxon>
    </lineage>
</organism>
<protein>
    <submittedName>
        <fullName evidence="2">Uncharacterized protein</fullName>
    </submittedName>
</protein>
<dbReference type="EMBL" id="VSRR010001873">
    <property type="protein sequence ID" value="MPC28214.1"/>
    <property type="molecule type" value="Genomic_DNA"/>
</dbReference>
<proteinExistence type="predicted"/>
<evidence type="ECO:0000256" key="1">
    <source>
        <dbReference type="SAM" id="MobiDB-lite"/>
    </source>
</evidence>
<evidence type="ECO:0000313" key="2">
    <source>
        <dbReference type="EMBL" id="MPC28214.1"/>
    </source>
</evidence>
<dbReference type="Proteomes" id="UP000324222">
    <property type="component" value="Unassembled WGS sequence"/>
</dbReference>
<keyword evidence="3" id="KW-1185">Reference proteome</keyword>
<comment type="caution">
    <text evidence="2">The sequence shown here is derived from an EMBL/GenBank/DDBJ whole genome shotgun (WGS) entry which is preliminary data.</text>
</comment>
<accession>A0A5B7E603</accession>
<name>A0A5B7E603_PORTR</name>
<sequence>MVENSVNKASYDREGLGQYKLQYRKVQQQQQQQPHTTTPHHPTYTHQPASHINATPFLPQHSLNDLACYVH</sequence>